<evidence type="ECO:0000313" key="1">
    <source>
        <dbReference type="EMBL" id="MPM17229.1"/>
    </source>
</evidence>
<proteinExistence type="predicted"/>
<dbReference type="CDD" id="cd23763">
    <property type="entry name" value="ASKHA_ATPase_ROK"/>
    <property type="match status" value="1"/>
</dbReference>
<gene>
    <name evidence="1" type="ORF">SDC9_63617</name>
</gene>
<dbReference type="InterPro" id="IPR036390">
    <property type="entry name" value="WH_DNA-bd_sf"/>
</dbReference>
<protein>
    <recommendedName>
        <fullName evidence="2">ROK family protein</fullName>
    </recommendedName>
</protein>
<dbReference type="InterPro" id="IPR036388">
    <property type="entry name" value="WH-like_DNA-bd_sf"/>
</dbReference>
<dbReference type="Gene3D" id="1.10.10.10">
    <property type="entry name" value="Winged helix-like DNA-binding domain superfamily/Winged helix DNA-binding domain"/>
    <property type="match status" value="1"/>
</dbReference>
<dbReference type="AlphaFoldDB" id="A0A644XM87"/>
<dbReference type="InterPro" id="IPR043129">
    <property type="entry name" value="ATPase_NBD"/>
</dbReference>
<dbReference type="Gene3D" id="3.30.420.40">
    <property type="match status" value="2"/>
</dbReference>
<organism evidence="1">
    <name type="scientific">bioreactor metagenome</name>
    <dbReference type="NCBI Taxonomy" id="1076179"/>
    <lineage>
        <taxon>unclassified sequences</taxon>
        <taxon>metagenomes</taxon>
        <taxon>ecological metagenomes</taxon>
    </lineage>
</organism>
<evidence type="ECO:0008006" key="2">
    <source>
        <dbReference type="Google" id="ProtNLM"/>
    </source>
</evidence>
<dbReference type="PANTHER" id="PTHR18964:SF149">
    <property type="entry name" value="BIFUNCTIONAL UDP-N-ACETYLGLUCOSAMINE 2-EPIMERASE_N-ACETYLMANNOSAMINE KINASE"/>
    <property type="match status" value="1"/>
</dbReference>
<dbReference type="Pfam" id="PF00480">
    <property type="entry name" value="ROK"/>
    <property type="match status" value="1"/>
</dbReference>
<name>A0A644XM87_9ZZZZ</name>
<sequence length="291" mass="32640">MTQGSDCLNNTDQYMPDTAKYNHLGQIFNLIRSQAPITRARLSEITGINLMSVGKNVDTLLERKLIVQKRQSSAGIGRRAGILEINSAMSFAVIDLTSYNFALYIYDINFKQAEKMLHKYDPVKDFNSNLRKFLSDCANFIEHTGESRLIISIGVSVPGPYDSSSDTIINKRMPELNEIMIVRIIEFTVGRKVSYIDENVKQSIYAHMHTIPDYDKKSMVYLHIGDGIGGALTYNGEILRGHEKFAGDMGQLIFTSDGKTLEQILKYSTDTSEIQAALNLRKSCSAFMIPA</sequence>
<dbReference type="InterPro" id="IPR000600">
    <property type="entry name" value="ROK"/>
</dbReference>
<dbReference type="EMBL" id="VSSQ01002758">
    <property type="protein sequence ID" value="MPM17229.1"/>
    <property type="molecule type" value="Genomic_DNA"/>
</dbReference>
<reference evidence="1" key="1">
    <citation type="submission" date="2019-08" db="EMBL/GenBank/DDBJ databases">
        <authorList>
            <person name="Kucharzyk K."/>
            <person name="Murdoch R.W."/>
            <person name="Higgins S."/>
            <person name="Loffler F."/>
        </authorList>
    </citation>
    <scope>NUCLEOTIDE SEQUENCE</scope>
</reference>
<accession>A0A644XM87</accession>
<dbReference type="SUPFAM" id="SSF53067">
    <property type="entry name" value="Actin-like ATPase domain"/>
    <property type="match status" value="1"/>
</dbReference>
<dbReference type="SUPFAM" id="SSF46785">
    <property type="entry name" value="Winged helix' DNA-binding domain"/>
    <property type="match status" value="1"/>
</dbReference>
<comment type="caution">
    <text evidence="1">The sequence shown here is derived from an EMBL/GenBank/DDBJ whole genome shotgun (WGS) entry which is preliminary data.</text>
</comment>
<dbReference type="PANTHER" id="PTHR18964">
    <property type="entry name" value="ROK (REPRESSOR, ORF, KINASE) FAMILY"/>
    <property type="match status" value="1"/>
</dbReference>